<dbReference type="AlphaFoldDB" id="V9QFL9"/>
<geneLocation type="plasmid" evidence="5">
    <name>pFP3</name>
</geneLocation>
<evidence type="ECO:0000259" key="4">
    <source>
        <dbReference type="PROSITE" id="PS50949"/>
    </source>
</evidence>
<gene>
    <name evidence="5" type="ORF">pFP3.32c</name>
</gene>
<dbReference type="PRINTS" id="PR00035">
    <property type="entry name" value="HTHGNTR"/>
</dbReference>
<protein>
    <submittedName>
        <fullName evidence="5">Regulatory protein KorSA</fullName>
    </submittedName>
</protein>
<accession>V9QFL9</accession>
<dbReference type="InterPro" id="IPR036390">
    <property type="entry name" value="WH_DNA-bd_sf"/>
</dbReference>
<keyword evidence="1" id="KW-0805">Transcription regulation</keyword>
<dbReference type="GO" id="GO:0003677">
    <property type="term" value="F:DNA binding"/>
    <property type="evidence" value="ECO:0007669"/>
    <property type="project" value="UniProtKB-KW"/>
</dbReference>
<reference evidence="5" key="1">
    <citation type="submission" date="2013-09" db="EMBL/GenBank/DDBJ databases">
        <title>Complete nucleotide sequence of Streptomyces linear plasmid pFP3.</title>
        <authorList>
            <person name="Chen Z."/>
            <person name="Fang P."/>
            <person name="Qin Z."/>
        </authorList>
    </citation>
    <scope>NUCLEOTIDE SEQUENCE</scope>
    <source>
        <strain evidence="5">F2</strain>
        <plasmid evidence="5">pFP3</plasmid>
    </source>
</reference>
<dbReference type="PANTHER" id="PTHR44846">
    <property type="entry name" value="MANNOSYL-D-GLYCERATE TRANSPORT/METABOLISM SYSTEM REPRESSOR MNGR-RELATED"/>
    <property type="match status" value="1"/>
</dbReference>
<dbReference type="SUPFAM" id="SSF64288">
    <property type="entry name" value="Chorismate lyase-like"/>
    <property type="match status" value="1"/>
</dbReference>
<evidence type="ECO:0000313" key="5">
    <source>
        <dbReference type="EMBL" id="AHC28134.1"/>
    </source>
</evidence>
<dbReference type="SMART" id="SM00866">
    <property type="entry name" value="UTRA"/>
    <property type="match status" value="1"/>
</dbReference>
<dbReference type="Pfam" id="PF07702">
    <property type="entry name" value="UTRA"/>
    <property type="match status" value="1"/>
</dbReference>
<dbReference type="InterPro" id="IPR011663">
    <property type="entry name" value="UTRA"/>
</dbReference>
<evidence type="ECO:0000256" key="1">
    <source>
        <dbReference type="ARBA" id="ARBA00023015"/>
    </source>
</evidence>
<keyword evidence="2" id="KW-0238">DNA-binding</keyword>
<dbReference type="InterPro" id="IPR050679">
    <property type="entry name" value="Bact_HTH_transcr_reg"/>
</dbReference>
<dbReference type="EMBL" id="KF652071">
    <property type="protein sequence ID" value="AHC28134.1"/>
    <property type="molecule type" value="Genomic_DNA"/>
</dbReference>
<dbReference type="PANTHER" id="PTHR44846:SF17">
    <property type="entry name" value="GNTR-FAMILY TRANSCRIPTIONAL REGULATOR"/>
    <property type="match status" value="1"/>
</dbReference>
<dbReference type="Gene3D" id="1.10.10.10">
    <property type="entry name" value="Winged helix-like DNA-binding domain superfamily/Winged helix DNA-binding domain"/>
    <property type="match status" value="1"/>
</dbReference>
<dbReference type="RefSeq" id="WP_024067055.1">
    <property type="nucleotide sequence ID" value="NC_023067.1"/>
</dbReference>
<dbReference type="Pfam" id="PF00392">
    <property type="entry name" value="GntR"/>
    <property type="match status" value="1"/>
</dbReference>
<dbReference type="GO" id="GO:0003700">
    <property type="term" value="F:DNA-binding transcription factor activity"/>
    <property type="evidence" value="ECO:0007669"/>
    <property type="project" value="InterPro"/>
</dbReference>
<feature type="domain" description="HTH gntR-type" evidence="4">
    <location>
        <begin position="5"/>
        <end position="72"/>
    </location>
</feature>
<proteinExistence type="predicted"/>
<keyword evidence="5" id="KW-0614">Plasmid</keyword>
<dbReference type="Gene3D" id="3.40.1410.10">
    <property type="entry name" value="Chorismate lyase-like"/>
    <property type="match status" value="1"/>
</dbReference>
<keyword evidence="3" id="KW-0804">Transcription</keyword>
<dbReference type="InterPro" id="IPR000524">
    <property type="entry name" value="Tscrpt_reg_HTH_GntR"/>
</dbReference>
<evidence type="ECO:0000256" key="2">
    <source>
        <dbReference type="ARBA" id="ARBA00023125"/>
    </source>
</evidence>
<dbReference type="CDD" id="cd07377">
    <property type="entry name" value="WHTH_GntR"/>
    <property type="match status" value="1"/>
</dbReference>
<dbReference type="InterPro" id="IPR028978">
    <property type="entry name" value="Chorismate_lyase_/UTRA_dom_sf"/>
</dbReference>
<organism evidence="5">
    <name type="scientific">Streptomyces sp. F2</name>
    <dbReference type="NCBI Taxonomy" id="317660"/>
    <lineage>
        <taxon>Bacteria</taxon>
        <taxon>Bacillati</taxon>
        <taxon>Actinomycetota</taxon>
        <taxon>Actinomycetes</taxon>
        <taxon>Kitasatosporales</taxon>
        <taxon>Streptomycetaceae</taxon>
        <taxon>Streptomyces</taxon>
    </lineage>
</organism>
<dbReference type="GO" id="GO:0045892">
    <property type="term" value="P:negative regulation of DNA-templated transcription"/>
    <property type="evidence" value="ECO:0007669"/>
    <property type="project" value="TreeGrafter"/>
</dbReference>
<dbReference type="InterPro" id="IPR036388">
    <property type="entry name" value="WH-like_DNA-bd_sf"/>
</dbReference>
<evidence type="ECO:0000256" key="3">
    <source>
        <dbReference type="ARBA" id="ARBA00023163"/>
    </source>
</evidence>
<dbReference type="SMART" id="SM00345">
    <property type="entry name" value="HTH_GNTR"/>
    <property type="match status" value="1"/>
</dbReference>
<dbReference type="SUPFAM" id="SSF46785">
    <property type="entry name" value="Winged helix' DNA-binding domain"/>
    <property type="match status" value="1"/>
</dbReference>
<sequence length="260" mass="28281">MTANRPAFRAVADKIREAIETGAYAPGSKLPSDTELAKEYDTSRATVGNAFRALLAEGYLIRKGRSYLVSPLLRKILRDANVRYRKTNREQGPDGSPSRGAFASEVKALGMRAGSDVTVDRAVPPAHVAELLGVSADETSVLSRARRMTADDIPVQLATSYIPGDIAFDSPLENVDTGPGGMISRLAEMGYAQAEVTEQIDVRTPTPAEVDELQLTEDARVYELLHVARTAEGRAVEVAIHVMPTHQWTLRYGWSLDSQA</sequence>
<dbReference type="PROSITE" id="PS50949">
    <property type="entry name" value="HTH_GNTR"/>
    <property type="match status" value="1"/>
</dbReference>
<name>V9QFL9_9ACTN</name>